<evidence type="ECO:0000313" key="2">
    <source>
        <dbReference type="Proteomes" id="UP000028761"/>
    </source>
</evidence>
<proteinExistence type="predicted"/>
<name>A0A2I3LTC6_PAPAN</name>
<dbReference type="GeneTree" id="ENSGT00620000089223"/>
<dbReference type="Bgee" id="ENSPANG00000035797">
    <property type="expression patterns" value="Expressed in lateral hypothalamic nucleus and 66 other cell types or tissues"/>
</dbReference>
<reference evidence="1 2" key="1">
    <citation type="submission" date="2012-03" db="EMBL/GenBank/DDBJ databases">
        <title>Whole Genome Assembly of Papio anubis.</title>
        <authorList>
            <person name="Liu Y.L."/>
            <person name="Abraham K.A."/>
            <person name="Akbar H.A."/>
            <person name="Ali S.A."/>
            <person name="Anosike U.A."/>
            <person name="Aqrawi P.A."/>
            <person name="Arias F.A."/>
            <person name="Attaway T.A."/>
            <person name="Awwad R.A."/>
            <person name="Babu C.B."/>
            <person name="Bandaranaike D.B."/>
            <person name="Battles P.B."/>
            <person name="Bell A.B."/>
            <person name="Beltran B.B."/>
            <person name="Berhane-Mersha D.B."/>
            <person name="Bess C.B."/>
            <person name="Bickham C.B."/>
            <person name="Bolden T.B."/>
            <person name="Carter K.C."/>
            <person name="Chau D.C."/>
            <person name="Chavez A.C."/>
            <person name="Clerc-Blankenburg K.C."/>
            <person name="Coyle M.C."/>
            <person name="Dao M.D."/>
            <person name="Davila M.L.D."/>
            <person name="Davy-Carroll L.D."/>
            <person name="Denson S.D."/>
            <person name="Dinh H.D."/>
            <person name="Fernandez S.F."/>
            <person name="Fernando P.F."/>
            <person name="Forbes L.F."/>
            <person name="Francis C.F."/>
            <person name="Francisco L.F."/>
            <person name="Fu Q.F."/>
            <person name="Garcia-Iii R.G."/>
            <person name="Garrett T.G."/>
            <person name="Gross S.G."/>
            <person name="Gubbala S.G."/>
            <person name="Hirani K.H."/>
            <person name="Hogues M.H."/>
            <person name="Hollins B.H."/>
            <person name="Jackson L.J."/>
            <person name="Javaid M.J."/>
            <person name="Jhangiani S.J."/>
            <person name="Johnson A.J."/>
            <person name="Johnson B.J."/>
            <person name="Jones J.J."/>
            <person name="Joshi V.J."/>
            <person name="Kalu J.K."/>
            <person name="Khan N.K."/>
            <person name="Korchina V.K."/>
            <person name="Kovar C.K."/>
            <person name="Lago L.L."/>
            <person name="Lara F.L."/>
            <person name="Le T.-K.L."/>
            <person name="Lee S.L."/>
            <person name="Legall-Iii F.L."/>
            <person name="Lemon S.L."/>
            <person name="Liu J.L."/>
            <person name="Liu Y.-S.L."/>
            <person name="Liyanage D.L."/>
            <person name="Lopez J.L."/>
            <person name="Lorensuhewa L.L."/>
            <person name="Mata R.M."/>
            <person name="Mathew T.M."/>
            <person name="Mercado C.M."/>
            <person name="Mercado I.M."/>
            <person name="Morales K.M."/>
            <person name="Morgan M.M."/>
            <person name="Munidasa M.M."/>
            <person name="Ngo D.N."/>
            <person name="Nguyen L.N."/>
            <person name="Nguyen T.N."/>
            <person name="Nguyen N.N."/>
            <person name="Obregon M.O."/>
            <person name="Okwuonu G.O."/>
            <person name="Ongeri F.O."/>
            <person name="Onwere C.O."/>
            <person name="Osifeso I.O."/>
            <person name="Parra A.P."/>
            <person name="Patil S.P."/>
            <person name="Perez A.P."/>
            <person name="Perez Y.P."/>
            <person name="Pham C.P."/>
            <person name="Pu L.-L.P."/>
            <person name="Puazo M.P."/>
            <person name="Quiroz J.Q."/>
            <person name="Rouhana J.R."/>
            <person name="Ruiz M.R."/>
            <person name="Ruiz S.-J.R."/>
            <person name="Saada N.S."/>
            <person name="Santibanez J.S."/>
            <person name="Scheel M.S."/>
            <person name="Schneider B.S."/>
            <person name="Simmons D.S."/>
            <person name="Sisson I.S."/>
            <person name="Tang L.-Y.T."/>
            <person name="Thornton R.T."/>
            <person name="Tisius J.T."/>
            <person name="Toledanes G.T."/>
            <person name="Trejos Z.T."/>
            <person name="Usmani K.U."/>
            <person name="Varghese R.V."/>
            <person name="Vattathil S.V."/>
            <person name="Vee V.V."/>
            <person name="Walker D.W."/>
            <person name="Weissenberger G.W."/>
            <person name="White C.W."/>
            <person name="Williams A.W."/>
            <person name="Woodworth J.W."/>
            <person name="Wright R.W."/>
            <person name="Zhu Y.Z."/>
            <person name="Han Y.H."/>
            <person name="Newsham I.N."/>
            <person name="Nazareth L.N."/>
            <person name="Worley K.W."/>
            <person name="Muzny D.M."/>
            <person name="Rogers J.R."/>
            <person name="Gibbs R.G."/>
        </authorList>
    </citation>
    <scope>NUCLEOTIDE SEQUENCE [LARGE SCALE GENOMIC DNA]</scope>
</reference>
<evidence type="ECO:0000313" key="1">
    <source>
        <dbReference type="Ensembl" id="ENSPANP00000026720.1"/>
    </source>
</evidence>
<protein>
    <submittedName>
        <fullName evidence="1">Uncharacterized protein</fullName>
    </submittedName>
</protein>
<dbReference type="Ensembl" id="ENSPANT00000044442.2">
    <property type="protein sequence ID" value="ENSPANP00000026720.1"/>
    <property type="gene ID" value="ENSPANG00000035797.2"/>
</dbReference>
<keyword evidence="2" id="KW-1185">Reference proteome</keyword>
<reference evidence="1" key="2">
    <citation type="submission" date="2025-08" db="UniProtKB">
        <authorList>
            <consortium name="Ensembl"/>
        </authorList>
    </citation>
    <scope>IDENTIFICATION</scope>
</reference>
<reference evidence="1" key="3">
    <citation type="submission" date="2025-09" db="UniProtKB">
        <authorList>
            <consortium name="Ensembl"/>
        </authorList>
    </citation>
    <scope>IDENTIFICATION</scope>
</reference>
<dbReference type="AlphaFoldDB" id="A0A2I3LTC6"/>
<dbReference type="Proteomes" id="UP000028761">
    <property type="component" value="Chromosome 1"/>
</dbReference>
<organism evidence="1 2">
    <name type="scientific">Papio anubis</name>
    <name type="common">Olive baboon</name>
    <dbReference type="NCBI Taxonomy" id="9555"/>
    <lineage>
        <taxon>Eukaryota</taxon>
        <taxon>Metazoa</taxon>
        <taxon>Chordata</taxon>
        <taxon>Craniata</taxon>
        <taxon>Vertebrata</taxon>
        <taxon>Euteleostomi</taxon>
        <taxon>Mammalia</taxon>
        <taxon>Eutheria</taxon>
        <taxon>Euarchontoglires</taxon>
        <taxon>Primates</taxon>
        <taxon>Haplorrhini</taxon>
        <taxon>Catarrhini</taxon>
        <taxon>Cercopithecidae</taxon>
        <taxon>Cercopithecinae</taxon>
        <taxon>Papio</taxon>
    </lineage>
</organism>
<sequence length="70" mass="8099">MYIARSFFPVDANYRIFRFLCSLSPIVAPFANSKYIIFIYSCVFFPPLDCELLEGQDLSLFPVPRTWPGP</sequence>
<accession>A0A2I3LTC6</accession>